<dbReference type="PROSITE" id="PS51468">
    <property type="entry name" value="VIT"/>
    <property type="match status" value="1"/>
</dbReference>
<dbReference type="PROSITE" id="PS50234">
    <property type="entry name" value="VWFA"/>
    <property type="match status" value="1"/>
</dbReference>
<organism evidence="5 6">
    <name type="scientific">Dunaliella salina</name>
    <name type="common">Green alga</name>
    <name type="synonym">Protococcus salinus</name>
    <dbReference type="NCBI Taxonomy" id="3046"/>
    <lineage>
        <taxon>Eukaryota</taxon>
        <taxon>Viridiplantae</taxon>
        <taxon>Chlorophyta</taxon>
        <taxon>core chlorophytes</taxon>
        <taxon>Chlorophyceae</taxon>
        <taxon>CS clade</taxon>
        <taxon>Chlamydomonadales</taxon>
        <taxon>Dunaliellaceae</taxon>
        <taxon>Dunaliella</taxon>
    </lineage>
</organism>
<feature type="signal peptide" evidence="2">
    <location>
        <begin position="1"/>
        <end position="24"/>
    </location>
</feature>
<comment type="caution">
    <text evidence="5">The sequence shown here is derived from an EMBL/GenBank/DDBJ whole genome shotgun (WGS) entry which is preliminary data.</text>
</comment>
<dbReference type="SUPFAM" id="SSF53300">
    <property type="entry name" value="vWA-like"/>
    <property type="match status" value="1"/>
</dbReference>
<evidence type="ECO:0000259" key="4">
    <source>
        <dbReference type="PROSITE" id="PS51468"/>
    </source>
</evidence>
<dbReference type="Gene3D" id="3.40.50.410">
    <property type="entry name" value="von Willebrand factor, type A domain"/>
    <property type="match status" value="1"/>
</dbReference>
<gene>
    <name evidence="5" type="ORF">DUNSADRAFT_12096</name>
</gene>
<dbReference type="PANTHER" id="PTHR45737">
    <property type="entry name" value="VON WILLEBRAND FACTOR A DOMAIN-CONTAINING PROTEIN 5A"/>
    <property type="match status" value="1"/>
</dbReference>
<name>A0ABQ7H461_DUNSA</name>
<dbReference type="PANTHER" id="PTHR45737:SF6">
    <property type="entry name" value="VON WILLEBRAND FACTOR A DOMAIN-CONTAINING PROTEIN 5A"/>
    <property type="match status" value="1"/>
</dbReference>
<dbReference type="SMART" id="SM00609">
    <property type="entry name" value="VIT"/>
    <property type="match status" value="1"/>
</dbReference>
<dbReference type="EMBL" id="MU069481">
    <property type="protein sequence ID" value="KAF5841642.1"/>
    <property type="molecule type" value="Genomic_DNA"/>
</dbReference>
<feature type="domain" description="VWFA" evidence="3">
    <location>
        <begin position="380"/>
        <end position="569"/>
    </location>
</feature>
<protein>
    <submittedName>
        <fullName evidence="5">Uncharacterized protein</fullName>
    </submittedName>
</protein>
<keyword evidence="2" id="KW-0732">Signal</keyword>
<feature type="region of interest" description="Disordered" evidence="1">
    <location>
        <begin position="327"/>
        <end position="346"/>
    </location>
</feature>
<keyword evidence="6" id="KW-1185">Reference proteome</keyword>
<evidence type="ECO:0000256" key="2">
    <source>
        <dbReference type="SAM" id="SignalP"/>
    </source>
</evidence>
<feature type="compositionally biased region" description="Polar residues" evidence="1">
    <location>
        <begin position="327"/>
        <end position="345"/>
    </location>
</feature>
<proteinExistence type="predicted"/>
<evidence type="ECO:0000313" key="6">
    <source>
        <dbReference type="Proteomes" id="UP000815325"/>
    </source>
</evidence>
<dbReference type="Proteomes" id="UP000815325">
    <property type="component" value="Unassembled WGS sequence"/>
</dbReference>
<evidence type="ECO:0000256" key="1">
    <source>
        <dbReference type="SAM" id="MobiDB-lite"/>
    </source>
</evidence>
<reference evidence="5" key="1">
    <citation type="submission" date="2017-08" db="EMBL/GenBank/DDBJ databases">
        <authorList>
            <person name="Polle J.E."/>
            <person name="Barry K."/>
            <person name="Cushman J."/>
            <person name="Schmutz J."/>
            <person name="Tran D."/>
            <person name="Hathwaick L.T."/>
            <person name="Yim W.C."/>
            <person name="Jenkins J."/>
            <person name="Mckie-Krisberg Z.M."/>
            <person name="Prochnik S."/>
            <person name="Lindquist E."/>
            <person name="Dockter R.B."/>
            <person name="Adam C."/>
            <person name="Molina H."/>
            <person name="Bunkerborg J."/>
            <person name="Jin E."/>
            <person name="Buchheim M."/>
            <person name="Magnuson J."/>
        </authorList>
    </citation>
    <scope>NUCLEOTIDE SEQUENCE</scope>
    <source>
        <strain evidence="5">CCAP 19/18</strain>
    </source>
</reference>
<evidence type="ECO:0000259" key="3">
    <source>
        <dbReference type="PROSITE" id="PS50234"/>
    </source>
</evidence>
<dbReference type="Pfam" id="PF13768">
    <property type="entry name" value="VWA_3"/>
    <property type="match status" value="1"/>
</dbReference>
<feature type="domain" description="VIT" evidence="4">
    <location>
        <begin position="56"/>
        <end position="186"/>
    </location>
</feature>
<dbReference type="Pfam" id="PF08487">
    <property type="entry name" value="VIT"/>
    <property type="match status" value="1"/>
</dbReference>
<accession>A0ABQ7H461</accession>
<sequence length="746" mass="81458">MKSSRSPTHLWACLLACLHPLGSCARSLGIDIPESLLSAPESSPDAALVLESTSIFGEGPVGGERVPGLVPMELRDVRVHLLADAGISATTEHLHFRAPGSDIQATFKFPLPPRAAVYRFEASIGDHIIRTEVQEKAEAKATYERAVRQGHSAILMEQASKSNMYTVNLGNLAAHETCVVEISYIQVLSSVANTLEWTHTSTWVPPFTGSQRDAVHMDEIQQTTPRIETRVSYLLAYEVCISSGAEIKSLDSVERIQVLSGNDMKGDVCQRVVKLSSEVSDPGRDFTLLVEVDSSTEPSVALQQTKRGGATKTVGLASFPISSFDASQAKGANSDSETTSLQASNGGPLDWIFQAFSHSERETSGQSHVGQSQAAQLKQDLYLVADCSGSMEGEPIQFAREAALYVVRDLPPSVGVKFQVMCFGSNFIKMHHNSEDYNEETEKMAVSWINNNIGRNLGGTQMLDVLEHIYRQPIPKDYERQIIFITDGGVSSSEERYITRLIAESPQAPRTTVYTLGIGYGVHRGLLEDMAQLSGGTTQYVQSSADITKSCSFLRQCALSVGMLMEPKLKARSCKLKTVPLQPPPRLFEGQTLRVLFEVTHADPGASLELDAVRRDGTPVKMTVPILSSEGEDRTSKEGTSRVVEGDELAALYTMAHIGSLLKGESSLPEKEVKQQVIELARQEHLVTPYTSAVGVLLRKDPIDPSGTKQTEVLLREDLCVCACFCEQIPARLCVHTCIHVCVFLF</sequence>
<feature type="chain" id="PRO_5047322788" evidence="2">
    <location>
        <begin position="25"/>
        <end position="746"/>
    </location>
</feature>
<evidence type="ECO:0000313" key="5">
    <source>
        <dbReference type="EMBL" id="KAF5841642.1"/>
    </source>
</evidence>
<dbReference type="SMART" id="SM00327">
    <property type="entry name" value="VWA"/>
    <property type="match status" value="1"/>
</dbReference>
<dbReference type="InterPro" id="IPR013694">
    <property type="entry name" value="VIT"/>
</dbReference>
<dbReference type="InterPro" id="IPR002035">
    <property type="entry name" value="VWF_A"/>
</dbReference>
<dbReference type="InterPro" id="IPR036465">
    <property type="entry name" value="vWFA_dom_sf"/>
</dbReference>